<dbReference type="RefSeq" id="WP_190957429.1">
    <property type="nucleotide sequence ID" value="NZ_JACJTU010000024.1"/>
</dbReference>
<reference evidence="1 2" key="1">
    <citation type="journal article" date="2020" name="ISME J.">
        <title>Comparative genomics reveals insights into cyanobacterial evolution and habitat adaptation.</title>
        <authorList>
            <person name="Chen M.Y."/>
            <person name="Teng W.K."/>
            <person name="Zhao L."/>
            <person name="Hu C.X."/>
            <person name="Zhou Y.K."/>
            <person name="Han B.P."/>
            <person name="Song L.R."/>
            <person name="Shu W.S."/>
        </authorList>
    </citation>
    <scope>NUCLEOTIDE SEQUENCE [LARGE SCALE GENOMIC DNA]</scope>
    <source>
        <strain evidence="1 2">FACHB-159</strain>
    </source>
</reference>
<dbReference type="InterPro" id="IPR003329">
    <property type="entry name" value="Cytidylyl_trans"/>
</dbReference>
<dbReference type="SUPFAM" id="SSF53448">
    <property type="entry name" value="Nucleotide-diphospho-sugar transferases"/>
    <property type="match status" value="1"/>
</dbReference>
<proteinExistence type="predicted"/>
<sequence>MKTIIIVQARMTSTRLPGKVLKRVLNKPLLEYQIERLRRVKLADAIVIATTTNDTDRPIIELCDRLFIPYFRGSEEDVLARYYKAAKEHHADVVVRLTSDCPLIDPQVIDKVIQFYLEDKYDYVSNSLERSYPRGMDTEVFSFLALEQAFLEATAQPDREHVTPFIYMHPERYRLGNIVYSENQNSHRWTVDTADDFELIKRIIEALYPEIPNFTLEDCLNLLRQYPDWSLINAHVEQKKYAA</sequence>
<gene>
    <name evidence="1" type="ORF">H6H03_23500</name>
</gene>
<dbReference type="CDD" id="cd02518">
    <property type="entry name" value="GT2_SpsF"/>
    <property type="match status" value="1"/>
</dbReference>
<name>A0ABR8KD65_9NOSO</name>
<evidence type="ECO:0000313" key="1">
    <source>
        <dbReference type="EMBL" id="MBD2736818.1"/>
    </source>
</evidence>
<dbReference type="EMBL" id="JACJTU010000024">
    <property type="protein sequence ID" value="MBD2736818.1"/>
    <property type="molecule type" value="Genomic_DNA"/>
</dbReference>
<dbReference type="PANTHER" id="PTHR42866">
    <property type="entry name" value="3-DEOXY-MANNO-OCTULOSONATE CYTIDYLYLTRANSFERASE"/>
    <property type="match status" value="1"/>
</dbReference>
<dbReference type="Pfam" id="PF02348">
    <property type="entry name" value="CTP_transf_3"/>
    <property type="match status" value="1"/>
</dbReference>
<dbReference type="InterPro" id="IPR029044">
    <property type="entry name" value="Nucleotide-diphossugar_trans"/>
</dbReference>
<dbReference type="Gene3D" id="3.90.550.10">
    <property type="entry name" value="Spore Coat Polysaccharide Biosynthesis Protein SpsA, Chain A"/>
    <property type="match status" value="1"/>
</dbReference>
<organism evidence="1 2">
    <name type="scientific">Nostoc paludosum FACHB-159</name>
    <dbReference type="NCBI Taxonomy" id="2692908"/>
    <lineage>
        <taxon>Bacteria</taxon>
        <taxon>Bacillati</taxon>
        <taxon>Cyanobacteriota</taxon>
        <taxon>Cyanophyceae</taxon>
        <taxon>Nostocales</taxon>
        <taxon>Nostocaceae</taxon>
        <taxon>Nostoc</taxon>
    </lineage>
</organism>
<comment type="caution">
    <text evidence="1">The sequence shown here is derived from an EMBL/GenBank/DDBJ whole genome shotgun (WGS) entry which is preliminary data.</text>
</comment>
<accession>A0ABR8KD65</accession>
<protein>
    <submittedName>
        <fullName evidence="1">Glycosyltransferase family protein</fullName>
    </submittedName>
</protein>
<keyword evidence="2" id="KW-1185">Reference proteome</keyword>
<dbReference type="PANTHER" id="PTHR42866:SF1">
    <property type="entry name" value="SPORE COAT POLYSACCHARIDE BIOSYNTHESIS PROTEIN SPSF"/>
    <property type="match status" value="1"/>
</dbReference>
<evidence type="ECO:0000313" key="2">
    <source>
        <dbReference type="Proteomes" id="UP000637383"/>
    </source>
</evidence>
<dbReference type="Proteomes" id="UP000637383">
    <property type="component" value="Unassembled WGS sequence"/>
</dbReference>